<proteinExistence type="predicted"/>
<dbReference type="EMBL" id="HADY01007875">
    <property type="protein sequence ID" value="SBP46360.1"/>
    <property type="molecule type" value="Transcribed_RNA"/>
</dbReference>
<evidence type="ECO:0000313" key="1">
    <source>
        <dbReference type="EMBL" id="SBP46360.1"/>
    </source>
</evidence>
<gene>
    <name evidence="1" type="primary">Nfu_g_1_008849</name>
</gene>
<protein>
    <submittedName>
        <fullName evidence="1">Uncharacterized protein</fullName>
    </submittedName>
</protein>
<name>A0A1A7ZWM0_NOTFU</name>
<feature type="non-terminal residue" evidence="1">
    <location>
        <position position="124"/>
    </location>
</feature>
<sequence>GIMIFGIVVILPCYSTLLSLLSPRDWSHSICPSSRLGLGLVPTLTLTLSRTTRLRRLDGVIRVSSSDAELWSHCEDKQPEPRCLFLLSAATRPVRLLKAQRPPFHRQGTEKWLSFYRYSIRTLC</sequence>
<feature type="non-terminal residue" evidence="1">
    <location>
        <position position="1"/>
    </location>
</feature>
<organism evidence="1">
    <name type="scientific">Nothobranchius furzeri</name>
    <name type="common">Turquoise killifish</name>
    <dbReference type="NCBI Taxonomy" id="105023"/>
    <lineage>
        <taxon>Eukaryota</taxon>
        <taxon>Metazoa</taxon>
        <taxon>Chordata</taxon>
        <taxon>Craniata</taxon>
        <taxon>Vertebrata</taxon>
        <taxon>Euteleostomi</taxon>
        <taxon>Actinopterygii</taxon>
        <taxon>Neopterygii</taxon>
        <taxon>Teleostei</taxon>
        <taxon>Neoteleostei</taxon>
        <taxon>Acanthomorphata</taxon>
        <taxon>Ovalentaria</taxon>
        <taxon>Atherinomorphae</taxon>
        <taxon>Cyprinodontiformes</taxon>
        <taxon>Nothobranchiidae</taxon>
        <taxon>Nothobranchius</taxon>
    </lineage>
</organism>
<dbReference type="AlphaFoldDB" id="A0A1A7ZWM0"/>
<accession>A0A1A7ZWM0</accession>
<reference evidence="1" key="2">
    <citation type="submission" date="2016-06" db="EMBL/GenBank/DDBJ databases">
        <title>The genome of a short-lived fish provides insights into sex chromosome evolution and the genetic control of aging.</title>
        <authorList>
            <person name="Reichwald K."/>
            <person name="Felder M."/>
            <person name="Petzold A."/>
            <person name="Koch P."/>
            <person name="Groth M."/>
            <person name="Platzer M."/>
        </authorList>
    </citation>
    <scope>NUCLEOTIDE SEQUENCE</scope>
    <source>
        <tissue evidence="1">Brain</tissue>
    </source>
</reference>
<reference evidence="1" key="1">
    <citation type="submission" date="2016-05" db="EMBL/GenBank/DDBJ databases">
        <authorList>
            <person name="Lavstsen T."/>
            <person name="Jespersen J.S."/>
        </authorList>
    </citation>
    <scope>NUCLEOTIDE SEQUENCE</scope>
    <source>
        <tissue evidence="1">Brain</tissue>
    </source>
</reference>